<evidence type="ECO:0000256" key="6">
    <source>
        <dbReference type="ARBA" id="ARBA00022692"/>
    </source>
</evidence>
<dbReference type="Pfam" id="PF14032">
    <property type="entry name" value="PknH_C"/>
    <property type="match status" value="1"/>
</dbReference>
<keyword evidence="4" id="KW-0723">Serine/threonine-protein kinase</keyword>
<evidence type="ECO:0000256" key="4">
    <source>
        <dbReference type="ARBA" id="ARBA00022527"/>
    </source>
</evidence>
<evidence type="ECO:0000256" key="3">
    <source>
        <dbReference type="ARBA" id="ARBA00022475"/>
    </source>
</evidence>
<evidence type="ECO:0000313" key="18">
    <source>
        <dbReference type="Proteomes" id="UP001055200"/>
    </source>
</evidence>
<dbReference type="SUPFAM" id="SSF56112">
    <property type="entry name" value="Protein kinase-like (PK-like)"/>
    <property type="match status" value="1"/>
</dbReference>
<comment type="catalytic activity">
    <reaction evidence="12">
        <text>L-threonyl-[protein] + ATP = O-phospho-L-threonyl-[protein] + ADP + H(+)</text>
        <dbReference type="Rhea" id="RHEA:46608"/>
        <dbReference type="Rhea" id="RHEA-COMP:11060"/>
        <dbReference type="Rhea" id="RHEA-COMP:11605"/>
        <dbReference type="ChEBI" id="CHEBI:15378"/>
        <dbReference type="ChEBI" id="CHEBI:30013"/>
        <dbReference type="ChEBI" id="CHEBI:30616"/>
        <dbReference type="ChEBI" id="CHEBI:61977"/>
        <dbReference type="ChEBI" id="CHEBI:456216"/>
        <dbReference type="EC" id="2.7.11.1"/>
    </reaction>
</comment>
<dbReference type="SMART" id="SM00220">
    <property type="entry name" value="S_TKc"/>
    <property type="match status" value="1"/>
</dbReference>
<evidence type="ECO:0000256" key="7">
    <source>
        <dbReference type="ARBA" id="ARBA00022741"/>
    </source>
</evidence>
<evidence type="ECO:0000313" key="17">
    <source>
        <dbReference type="EMBL" id="ULN53611.1"/>
    </source>
</evidence>
<evidence type="ECO:0000256" key="14">
    <source>
        <dbReference type="SAM" id="MobiDB-lite"/>
    </source>
</evidence>
<keyword evidence="18" id="KW-1185">Reference proteome</keyword>
<evidence type="ECO:0000256" key="1">
    <source>
        <dbReference type="ARBA" id="ARBA00004162"/>
    </source>
</evidence>
<dbReference type="InterPro" id="IPR026954">
    <property type="entry name" value="PknH-like_Extracell"/>
</dbReference>
<dbReference type="PANTHER" id="PTHR43289">
    <property type="entry name" value="MITOGEN-ACTIVATED PROTEIN KINASE KINASE KINASE 20-RELATED"/>
    <property type="match status" value="1"/>
</dbReference>
<feature type="domain" description="Protein kinase" evidence="16">
    <location>
        <begin position="11"/>
        <end position="276"/>
    </location>
</feature>
<feature type="compositionally biased region" description="Low complexity" evidence="14">
    <location>
        <begin position="372"/>
        <end position="388"/>
    </location>
</feature>
<evidence type="ECO:0000256" key="13">
    <source>
        <dbReference type="ARBA" id="ARBA00048679"/>
    </source>
</evidence>
<dbReference type="CDD" id="cd14014">
    <property type="entry name" value="STKc_PknB_like"/>
    <property type="match status" value="1"/>
</dbReference>
<keyword evidence="6 15" id="KW-0812">Transmembrane</keyword>
<keyword evidence="3" id="KW-1003">Cell membrane</keyword>
<keyword evidence="8 17" id="KW-0418">Kinase</keyword>
<dbReference type="InterPro" id="IPR000719">
    <property type="entry name" value="Prot_kinase_dom"/>
</dbReference>
<feature type="compositionally biased region" description="Low complexity" evidence="14">
    <location>
        <begin position="278"/>
        <end position="292"/>
    </location>
</feature>
<dbReference type="RefSeq" id="WP_240171861.1">
    <property type="nucleotide sequence ID" value="NZ_CP092365.1"/>
</dbReference>
<keyword evidence="5" id="KW-0808">Transferase</keyword>
<evidence type="ECO:0000256" key="5">
    <source>
        <dbReference type="ARBA" id="ARBA00022679"/>
    </source>
</evidence>
<keyword evidence="10 15" id="KW-1133">Transmembrane helix</keyword>
<evidence type="ECO:0000256" key="15">
    <source>
        <dbReference type="SAM" id="Phobius"/>
    </source>
</evidence>
<evidence type="ECO:0000259" key="16">
    <source>
        <dbReference type="PROSITE" id="PS50011"/>
    </source>
</evidence>
<evidence type="ECO:0000256" key="9">
    <source>
        <dbReference type="ARBA" id="ARBA00022840"/>
    </source>
</evidence>
<keyword evidence="7" id="KW-0547">Nucleotide-binding</keyword>
<keyword evidence="9" id="KW-0067">ATP-binding</keyword>
<dbReference type="Pfam" id="PF00069">
    <property type="entry name" value="Pkinase"/>
    <property type="match status" value="1"/>
</dbReference>
<accession>A0ABY3U781</accession>
<dbReference type="PROSITE" id="PS50011">
    <property type="entry name" value="PROTEIN_KINASE_DOM"/>
    <property type="match status" value="1"/>
</dbReference>
<comment type="catalytic activity">
    <reaction evidence="13">
        <text>L-seryl-[protein] + ATP = O-phospho-L-seryl-[protein] + ADP + H(+)</text>
        <dbReference type="Rhea" id="RHEA:17989"/>
        <dbReference type="Rhea" id="RHEA-COMP:9863"/>
        <dbReference type="Rhea" id="RHEA-COMP:11604"/>
        <dbReference type="ChEBI" id="CHEBI:15378"/>
        <dbReference type="ChEBI" id="CHEBI:29999"/>
        <dbReference type="ChEBI" id="CHEBI:30616"/>
        <dbReference type="ChEBI" id="CHEBI:83421"/>
        <dbReference type="ChEBI" id="CHEBI:456216"/>
        <dbReference type="EC" id="2.7.11.1"/>
    </reaction>
</comment>
<feature type="transmembrane region" description="Helical" evidence="15">
    <location>
        <begin position="330"/>
        <end position="351"/>
    </location>
</feature>
<dbReference type="Gene3D" id="3.40.1000.70">
    <property type="entry name" value="PknH-like extracellular domain"/>
    <property type="match status" value="1"/>
</dbReference>
<dbReference type="InterPro" id="IPR038232">
    <property type="entry name" value="PknH-like_Extracell_sf"/>
</dbReference>
<sequence length="587" mass="60812">MLGVGAVIAGYRVERVLGVGGMGAVYLVANPELPRRDALKVLSAGLSSDDSFRARFIREADVASQLDHPNIVSIYRRGTTADGQLWIAMQFVDGANADQAMRAGQMNPQRAVRIVGDVGRALDYARRRGVIHRDVKPANILLTGGDGDEERALLGDFGIARALDDVGLTGTAGVMATVSYAAPEVIAGGQVDGRADLYSLGCTLFRLLTGRSPFEGTGSQASVIMAHLQSPPPRITAVAPWLPPALDAVLIKALAKDPAQRYASGVELAAAADAALRSGAPPAPSARPAGPVWAPPHPAAPPQPQPQQFAGAPAFPGPPGSPRPGRIRTVALALTGVLVAIAAVIGVLLVARESGHSGATAQDSTTTPPGNPAVSTGPTSASSTPGSIAPAGAVPVSALSDLLLSPAELSSAIGVPPMTVVNDEHSMWNDTIVDKDCDSVVMVNGQADYAGSGYTAIRWQALKDNPGDWRWDVGQTVVSFPRADDASSYVAHAAEIWKKCANRTVNTRAAKDTDAPDTMWTIGPVADADGIISTTRVPQGATNGMCQEGLSSRDNVVIRVWVCQLDGGSMVVRDFLGAIAEKVSAHS</sequence>
<proteinExistence type="predicted"/>
<evidence type="ECO:0000256" key="8">
    <source>
        <dbReference type="ARBA" id="ARBA00022777"/>
    </source>
</evidence>
<keyword evidence="11 15" id="KW-0472">Membrane</keyword>
<name>A0ABY3U781_9MYCO</name>
<protein>
    <recommendedName>
        <fullName evidence="2">non-specific serine/threonine protein kinase</fullName>
        <ecNumber evidence="2">2.7.11.1</ecNumber>
    </recommendedName>
</protein>
<organism evidence="17 18">
    <name type="scientific">Mycolicibacillus parakoreensis</name>
    <dbReference type="NCBI Taxonomy" id="1069221"/>
    <lineage>
        <taxon>Bacteria</taxon>
        <taxon>Bacillati</taxon>
        <taxon>Actinomycetota</taxon>
        <taxon>Actinomycetes</taxon>
        <taxon>Mycobacteriales</taxon>
        <taxon>Mycobacteriaceae</taxon>
        <taxon>Mycolicibacillus</taxon>
    </lineage>
</organism>
<dbReference type="Proteomes" id="UP001055200">
    <property type="component" value="Chromosome"/>
</dbReference>
<gene>
    <name evidence="17" type="ORF">MIU77_04580</name>
</gene>
<evidence type="ECO:0000256" key="11">
    <source>
        <dbReference type="ARBA" id="ARBA00023136"/>
    </source>
</evidence>
<dbReference type="PANTHER" id="PTHR43289:SF6">
    <property type="entry name" value="SERINE_THREONINE-PROTEIN KINASE NEKL-3"/>
    <property type="match status" value="1"/>
</dbReference>
<dbReference type="GO" id="GO:0016301">
    <property type="term" value="F:kinase activity"/>
    <property type="evidence" value="ECO:0007669"/>
    <property type="project" value="UniProtKB-KW"/>
</dbReference>
<dbReference type="EMBL" id="CP092365">
    <property type="protein sequence ID" value="ULN53611.1"/>
    <property type="molecule type" value="Genomic_DNA"/>
</dbReference>
<dbReference type="Gene3D" id="3.30.200.20">
    <property type="entry name" value="Phosphorylase Kinase, domain 1"/>
    <property type="match status" value="1"/>
</dbReference>
<feature type="compositionally biased region" description="Polar residues" evidence="14">
    <location>
        <begin position="358"/>
        <end position="368"/>
    </location>
</feature>
<dbReference type="Gene3D" id="1.10.510.10">
    <property type="entry name" value="Transferase(Phosphotransferase) domain 1"/>
    <property type="match status" value="1"/>
</dbReference>
<dbReference type="EC" id="2.7.11.1" evidence="2"/>
<comment type="subcellular location">
    <subcellularLocation>
        <location evidence="1">Cell membrane</location>
        <topology evidence="1">Single-pass membrane protein</topology>
    </subcellularLocation>
</comment>
<reference evidence="17" key="1">
    <citation type="submission" date="2022-08" db="EMBL/GenBank/DDBJ databases">
        <title>Complete genome sequence of 14 non-tuberculosis mycobacteria type-strains.</title>
        <authorList>
            <person name="Igarashi Y."/>
            <person name="Osugi A."/>
            <person name="Mitarai S."/>
        </authorList>
    </citation>
    <scope>NUCLEOTIDE SEQUENCE</scope>
    <source>
        <strain evidence="17">DSM 45575</strain>
    </source>
</reference>
<evidence type="ECO:0000256" key="12">
    <source>
        <dbReference type="ARBA" id="ARBA00047899"/>
    </source>
</evidence>
<evidence type="ECO:0000256" key="10">
    <source>
        <dbReference type="ARBA" id="ARBA00022989"/>
    </source>
</evidence>
<dbReference type="InterPro" id="IPR008271">
    <property type="entry name" value="Ser/Thr_kinase_AS"/>
</dbReference>
<evidence type="ECO:0000256" key="2">
    <source>
        <dbReference type="ARBA" id="ARBA00012513"/>
    </source>
</evidence>
<feature type="region of interest" description="Disordered" evidence="14">
    <location>
        <begin position="358"/>
        <end position="388"/>
    </location>
</feature>
<dbReference type="InterPro" id="IPR011009">
    <property type="entry name" value="Kinase-like_dom_sf"/>
</dbReference>
<feature type="compositionally biased region" description="Pro residues" evidence="14">
    <location>
        <begin position="293"/>
        <end position="305"/>
    </location>
</feature>
<feature type="region of interest" description="Disordered" evidence="14">
    <location>
        <begin position="278"/>
        <end position="323"/>
    </location>
</feature>
<dbReference type="PROSITE" id="PS00108">
    <property type="entry name" value="PROTEIN_KINASE_ST"/>
    <property type="match status" value="1"/>
</dbReference>